<dbReference type="RefSeq" id="WP_147123717.1">
    <property type="nucleotide sequence ID" value="NZ_VOPY01000004.1"/>
</dbReference>
<keyword evidence="2 4" id="KW-0521">NADP</keyword>
<evidence type="ECO:0000256" key="1">
    <source>
        <dbReference type="ARBA" id="ARBA00005525"/>
    </source>
</evidence>
<dbReference type="SUPFAM" id="SSF51735">
    <property type="entry name" value="NAD(P)-binding Rossmann-fold domains"/>
    <property type="match status" value="1"/>
</dbReference>
<comment type="caution">
    <text evidence="9">The sequence shown here is derived from an EMBL/GenBank/DDBJ whole genome shotgun (WGS) entry which is preliminary data.</text>
</comment>
<evidence type="ECO:0000256" key="2">
    <source>
        <dbReference type="ARBA" id="ARBA00022857"/>
    </source>
</evidence>
<dbReference type="GO" id="GO:0004735">
    <property type="term" value="F:pyrroline-5-carboxylate reductase activity"/>
    <property type="evidence" value="ECO:0007669"/>
    <property type="project" value="UniProtKB-UniRule"/>
</dbReference>
<feature type="domain" description="Pyrroline-5-carboxylate reductase catalytic N-terminal" evidence="7">
    <location>
        <begin position="12"/>
        <end position="100"/>
    </location>
</feature>
<dbReference type="EMBL" id="VOPY01000004">
    <property type="protein sequence ID" value="TXC67757.1"/>
    <property type="molecule type" value="Genomic_DNA"/>
</dbReference>
<comment type="catalytic activity">
    <reaction evidence="4 6">
        <text>L-proline + NADP(+) = (S)-1-pyrroline-5-carboxylate + NADPH + 2 H(+)</text>
        <dbReference type="Rhea" id="RHEA:14109"/>
        <dbReference type="ChEBI" id="CHEBI:15378"/>
        <dbReference type="ChEBI" id="CHEBI:17388"/>
        <dbReference type="ChEBI" id="CHEBI:57783"/>
        <dbReference type="ChEBI" id="CHEBI:58349"/>
        <dbReference type="ChEBI" id="CHEBI:60039"/>
        <dbReference type="EC" id="1.5.1.2"/>
    </reaction>
</comment>
<gene>
    <name evidence="4 9" type="primary">proC</name>
    <name evidence="9" type="ORF">FSZ31_12340</name>
</gene>
<dbReference type="Gene3D" id="1.10.3730.10">
    <property type="entry name" value="ProC C-terminal domain-like"/>
    <property type="match status" value="1"/>
</dbReference>
<evidence type="ECO:0000256" key="5">
    <source>
        <dbReference type="NCBIfam" id="TIGR00112"/>
    </source>
</evidence>
<keyword evidence="4 6" id="KW-0028">Amino-acid biosynthesis</keyword>
<evidence type="ECO:0000313" key="9">
    <source>
        <dbReference type="EMBL" id="TXC67757.1"/>
    </source>
</evidence>
<dbReference type="OrthoDB" id="9805754at2"/>
<evidence type="ECO:0000256" key="6">
    <source>
        <dbReference type="RuleBase" id="RU003903"/>
    </source>
</evidence>
<dbReference type="PANTHER" id="PTHR11645">
    <property type="entry name" value="PYRROLINE-5-CARBOXYLATE REDUCTASE"/>
    <property type="match status" value="1"/>
</dbReference>
<protein>
    <recommendedName>
        <fullName evidence="4 5">Pyrroline-5-carboxylate reductase</fullName>
        <shortName evidence="4">P5C reductase</shortName>
        <shortName evidence="4">P5CR</shortName>
        <ecNumber evidence="4 5">1.5.1.2</ecNumber>
    </recommendedName>
    <alternativeName>
        <fullName evidence="4">PCA reductase</fullName>
    </alternativeName>
</protein>
<keyword evidence="4" id="KW-0963">Cytoplasm</keyword>
<reference evidence="9 10" key="1">
    <citation type="submission" date="2019-08" db="EMBL/GenBank/DDBJ databases">
        <title>Sphingorhabdus soil sp. nov., isolated from arctic soil.</title>
        <authorList>
            <person name="Liu Y."/>
        </authorList>
    </citation>
    <scope>NUCLEOTIDE SEQUENCE [LARGE SCALE GENOMIC DNA]</scope>
    <source>
        <strain evidence="9 10">D-2Q-5-6</strain>
    </source>
</reference>
<comment type="catalytic activity">
    <reaction evidence="4">
        <text>L-proline + NAD(+) = (S)-1-pyrroline-5-carboxylate + NADH + 2 H(+)</text>
        <dbReference type="Rhea" id="RHEA:14105"/>
        <dbReference type="ChEBI" id="CHEBI:15378"/>
        <dbReference type="ChEBI" id="CHEBI:17388"/>
        <dbReference type="ChEBI" id="CHEBI:57540"/>
        <dbReference type="ChEBI" id="CHEBI:57945"/>
        <dbReference type="ChEBI" id="CHEBI:60039"/>
        <dbReference type="EC" id="1.5.1.2"/>
    </reaction>
</comment>
<dbReference type="PIRSF" id="PIRSF000193">
    <property type="entry name" value="Pyrrol-5-carb_rd"/>
    <property type="match status" value="1"/>
</dbReference>
<dbReference type="GO" id="GO:0055129">
    <property type="term" value="P:L-proline biosynthetic process"/>
    <property type="evidence" value="ECO:0007669"/>
    <property type="project" value="UniProtKB-UniRule"/>
</dbReference>
<proteinExistence type="inferred from homology"/>
<evidence type="ECO:0000256" key="3">
    <source>
        <dbReference type="ARBA" id="ARBA00023002"/>
    </source>
</evidence>
<dbReference type="SUPFAM" id="SSF48179">
    <property type="entry name" value="6-phosphogluconate dehydrogenase C-terminal domain-like"/>
    <property type="match status" value="1"/>
</dbReference>
<dbReference type="GO" id="GO:0005737">
    <property type="term" value="C:cytoplasm"/>
    <property type="evidence" value="ECO:0007669"/>
    <property type="project" value="UniProtKB-SubCell"/>
</dbReference>
<evidence type="ECO:0000256" key="4">
    <source>
        <dbReference type="HAMAP-Rule" id="MF_01925"/>
    </source>
</evidence>
<dbReference type="HAMAP" id="MF_01925">
    <property type="entry name" value="P5C_reductase"/>
    <property type="match status" value="1"/>
</dbReference>
<dbReference type="UniPathway" id="UPA00098">
    <property type="reaction ID" value="UER00361"/>
</dbReference>
<dbReference type="InterPro" id="IPR029036">
    <property type="entry name" value="P5CR_dimer"/>
</dbReference>
<dbReference type="AlphaFoldDB" id="A0A5C6U4E9"/>
<keyword evidence="10" id="KW-1185">Reference proteome</keyword>
<evidence type="ECO:0000259" key="7">
    <source>
        <dbReference type="Pfam" id="PF03807"/>
    </source>
</evidence>
<dbReference type="NCBIfam" id="TIGR00112">
    <property type="entry name" value="proC"/>
    <property type="match status" value="1"/>
</dbReference>
<evidence type="ECO:0000259" key="8">
    <source>
        <dbReference type="Pfam" id="PF14748"/>
    </source>
</evidence>
<evidence type="ECO:0000313" key="10">
    <source>
        <dbReference type="Proteomes" id="UP000321129"/>
    </source>
</evidence>
<dbReference type="Gene3D" id="3.40.50.720">
    <property type="entry name" value="NAD(P)-binding Rossmann-like Domain"/>
    <property type="match status" value="1"/>
</dbReference>
<sequence>MTTSLSRFGQHIVLFGCGNMASAMLGRWLDAGLDPAQVTAIRPSGKAVANGVKVVTTSAEAPANPDILMIGVKPQMLGDVAEDIARLIGPDTIVLSILAGVTIDDLRGRFPGAAARMRVMPNMPVRTGKGVVGLAGADGKDAARKTITRLMKPLGHVEWIDEENQFDALTALTGSGPAFVYRFVDAMRAGGERLGFDEPTALRLARATLASAAAQLEVSELTPTELAAQVASRGGMTQAGLDVLDEDARLASLMAETLRAARARGRELAALAREGQD</sequence>
<feature type="domain" description="Pyrroline-5-carboxylate reductase dimerisation" evidence="8">
    <location>
        <begin position="163"/>
        <end position="268"/>
    </location>
</feature>
<organism evidence="9 10">
    <name type="scientific">Flavisphingopyxis soli</name>
    <dbReference type="NCBI Taxonomy" id="2601267"/>
    <lineage>
        <taxon>Bacteria</taxon>
        <taxon>Pseudomonadati</taxon>
        <taxon>Pseudomonadota</taxon>
        <taxon>Alphaproteobacteria</taxon>
        <taxon>Sphingomonadales</taxon>
        <taxon>Sphingopyxidaceae</taxon>
        <taxon>Flavisphingopyxis</taxon>
    </lineage>
</organism>
<name>A0A5C6U4E9_9SPHN</name>
<comment type="similarity">
    <text evidence="1 4 6">Belongs to the pyrroline-5-carboxylate reductase family.</text>
</comment>
<dbReference type="Pfam" id="PF03807">
    <property type="entry name" value="F420_oxidored"/>
    <property type="match status" value="1"/>
</dbReference>
<dbReference type="InterPro" id="IPR053790">
    <property type="entry name" value="P5CR-like_CS"/>
</dbReference>
<dbReference type="PANTHER" id="PTHR11645:SF0">
    <property type="entry name" value="PYRROLINE-5-CARBOXYLATE REDUCTASE 3"/>
    <property type="match status" value="1"/>
</dbReference>
<dbReference type="InterPro" id="IPR036291">
    <property type="entry name" value="NAD(P)-bd_dom_sf"/>
</dbReference>
<comment type="pathway">
    <text evidence="4 6">Amino-acid biosynthesis; L-proline biosynthesis; L-proline from L-glutamate 5-semialdehyde: step 1/1.</text>
</comment>
<dbReference type="InterPro" id="IPR008927">
    <property type="entry name" value="6-PGluconate_DH-like_C_sf"/>
</dbReference>
<keyword evidence="3 4" id="KW-0560">Oxidoreductase</keyword>
<dbReference type="InterPro" id="IPR000304">
    <property type="entry name" value="Pyrroline-COOH_reductase"/>
</dbReference>
<dbReference type="PROSITE" id="PS00521">
    <property type="entry name" value="P5CR"/>
    <property type="match status" value="1"/>
</dbReference>
<dbReference type="EC" id="1.5.1.2" evidence="4 5"/>
<comment type="subcellular location">
    <subcellularLocation>
        <location evidence="4">Cytoplasm</location>
    </subcellularLocation>
</comment>
<dbReference type="Pfam" id="PF14748">
    <property type="entry name" value="P5CR_dimer"/>
    <property type="match status" value="1"/>
</dbReference>
<accession>A0A5C6U4E9</accession>
<comment type="function">
    <text evidence="4">Catalyzes the reduction of 1-pyrroline-5-carboxylate (PCA) to L-proline.</text>
</comment>
<dbReference type="Proteomes" id="UP000321129">
    <property type="component" value="Unassembled WGS sequence"/>
</dbReference>
<keyword evidence="4 6" id="KW-0641">Proline biosynthesis</keyword>
<dbReference type="InterPro" id="IPR028939">
    <property type="entry name" value="P5C_Rdtase_cat_N"/>
</dbReference>